<dbReference type="STRING" id="28094.SAMN06295900_12912"/>
<evidence type="ECO:0000256" key="1">
    <source>
        <dbReference type="SAM" id="MobiDB-lite"/>
    </source>
</evidence>
<dbReference type="EMBL" id="FXAH01000029">
    <property type="protein sequence ID" value="SMF83095.1"/>
    <property type="molecule type" value="Genomic_DNA"/>
</dbReference>
<proteinExistence type="predicted"/>
<keyword evidence="3" id="KW-1185">Reference proteome</keyword>
<dbReference type="AlphaFoldDB" id="A0A1X7HBJ1"/>
<dbReference type="GeneID" id="95553129"/>
<reference evidence="3" key="1">
    <citation type="submission" date="2017-04" db="EMBL/GenBank/DDBJ databases">
        <authorList>
            <person name="Varghese N."/>
            <person name="Submissions S."/>
        </authorList>
    </citation>
    <scope>NUCLEOTIDE SEQUENCE [LARGE SCALE GENOMIC DNA]</scope>
    <source>
        <strain evidence="3">Ballard 720</strain>
    </source>
</reference>
<protein>
    <submittedName>
        <fullName evidence="2">Uncharacterized protein</fullName>
    </submittedName>
</protein>
<organism evidence="2 3">
    <name type="scientific">Trinickia caryophylli</name>
    <name type="common">Paraburkholderia caryophylli</name>
    <dbReference type="NCBI Taxonomy" id="28094"/>
    <lineage>
        <taxon>Bacteria</taxon>
        <taxon>Pseudomonadati</taxon>
        <taxon>Pseudomonadota</taxon>
        <taxon>Betaproteobacteria</taxon>
        <taxon>Burkholderiales</taxon>
        <taxon>Burkholderiaceae</taxon>
        <taxon>Trinickia</taxon>
    </lineage>
</organism>
<gene>
    <name evidence="2" type="ORF">SAMN06295900_12912</name>
</gene>
<evidence type="ECO:0000313" key="3">
    <source>
        <dbReference type="Proteomes" id="UP000192911"/>
    </source>
</evidence>
<sequence>MPDDELYARAVMRHTDQVLALFVGERLINKIFGRVMQSHAMGRLVIAHFDWKAGVGPRPTLRWLQTQTGCGRTLAAFVGVAKVARLLSVELNPMDRREKFLVPGPRVVDGLRDWLVHHLVLAEMLDVMPPGCADNLQTDQSYFERYVRASLLVIEGIAQRRDAFPRWQWFEDHECGLRIAYAFLRAHCQGCLEAGSPVDAPVPLELTGGAVAQMLGLSKSHVRNVLNGAERLGILSHDGNRRGIRLSAPFLVEARASFMHLLDLMRQAHERAVRLPQAPDRPARTRYRSQEWSSSARL</sequence>
<dbReference type="OrthoDB" id="9134196at2"/>
<evidence type="ECO:0000313" key="2">
    <source>
        <dbReference type="EMBL" id="SMF83095.1"/>
    </source>
</evidence>
<feature type="region of interest" description="Disordered" evidence="1">
    <location>
        <begin position="275"/>
        <end position="298"/>
    </location>
</feature>
<dbReference type="Proteomes" id="UP000192911">
    <property type="component" value="Unassembled WGS sequence"/>
</dbReference>
<name>A0A1X7HBJ1_TRICW</name>
<dbReference type="RefSeq" id="WP_085230851.1">
    <property type="nucleotide sequence ID" value="NZ_BSQD01000007.1"/>
</dbReference>
<accession>A0A1X7HBJ1</accession>